<evidence type="ECO:0000256" key="1">
    <source>
        <dbReference type="SAM" id="SignalP"/>
    </source>
</evidence>
<gene>
    <name evidence="2" type="ORF">PQU95_00795</name>
</gene>
<evidence type="ECO:0000313" key="2">
    <source>
        <dbReference type="EMBL" id="MDC7715757.1"/>
    </source>
</evidence>
<dbReference type="EMBL" id="JAQQLF010000001">
    <property type="protein sequence ID" value="MDC7715757.1"/>
    <property type="molecule type" value="Genomic_DNA"/>
</dbReference>
<sequence length="392" mass="42550">MTHFSPTRALAILSLLASSTGSWAHDGVVHDDDTGSAAPAQQLTLDLDLRQGRGSHTPPAALTQIDHPAAASLRELNADRSTLGWQARWLPGLQTQWALSYDREREQLANDQAWLRWAAIPGTLALQAGRFSPAQALAADEWGRSSLRDTLLTGGHDHWHDSGLALQLQQPGRRLTVSALRGDSNPGTRRTGAQAGLWLLALEQDLGPLQLGLTAADTPRVTRQNALAGDGHSHSHGGASGCQSTLACLNGDGQWLELAARGQLYGITLRGAAGSRREQGKLGSPTGTVDYDGRTDWLALEASAPLVAGVDGSMRYERLRLQHTLTGTNAAILAKEAGITGSQHQPEVLGVRLRWQAAKNQQWSLEWQEDQTDPRSRERWLLRWQHQFSLLP</sequence>
<reference evidence="2 3" key="1">
    <citation type="submission" date="2023-01" db="EMBL/GenBank/DDBJ databases">
        <title>Novel species of the genus Vogesella isolated from rivers.</title>
        <authorList>
            <person name="Lu H."/>
        </authorList>
    </citation>
    <scope>NUCLEOTIDE SEQUENCE [LARGE SCALE GENOMIC DNA]</scope>
    <source>
        <strain evidence="2 3">DC21W</strain>
    </source>
</reference>
<organism evidence="2 3">
    <name type="scientific">Vogesella aquatica</name>
    <dbReference type="NCBI Taxonomy" id="2984206"/>
    <lineage>
        <taxon>Bacteria</taxon>
        <taxon>Pseudomonadati</taxon>
        <taxon>Pseudomonadota</taxon>
        <taxon>Betaproteobacteria</taxon>
        <taxon>Neisseriales</taxon>
        <taxon>Chromobacteriaceae</taxon>
        <taxon>Vogesella</taxon>
    </lineage>
</organism>
<accession>A0ABT5ITB8</accession>
<name>A0ABT5ITB8_9NEIS</name>
<keyword evidence="3" id="KW-1185">Reference proteome</keyword>
<feature type="chain" id="PRO_5045957953" description="Haemolysin activator HlyB C-terminal domain-containing protein" evidence="1">
    <location>
        <begin position="25"/>
        <end position="392"/>
    </location>
</feature>
<protein>
    <recommendedName>
        <fullName evidence="4">Haemolysin activator HlyB C-terminal domain-containing protein</fullName>
    </recommendedName>
</protein>
<evidence type="ECO:0000313" key="3">
    <source>
        <dbReference type="Proteomes" id="UP001219956"/>
    </source>
</evidence>
<keyword evidence="1" id="KW-0732">Signal</keyword>
<proteinExistence type="predicted"/>
<dbReference type="Proteomes" id="UP001219956">
    <property type="component" value="Unassembled WGS sequence"/>
</dbReference>
<comment type="caution">
    <text evidence="2">The sequence shown here is derived from an EMBL/GenBank/DDBJ whole genome shotgun (WGS) entry which is preliminary data.</text>
</comment>
<evidence type="ECO:0008006" key="4">
    <source>
        <dbReference type="Google" id="ProtNLM"/>
    </source>
</evidence>
<dbReference type="RefSeq" id="WP_272750244.1">
    <property type="nucleotide sequence ID" value="NZ_JAQQLF010000001.1"/>
</dbReference>
<feature type="signal peptide" evidence="1">
    <location>
        <begin position="1"/>
        <end position="24"/>
    </location>
</feature>